<dbReference type="PIRSF" id="PIRSF006060">
    <property type="entry name" value="AA_transporter"/>
    <property type="match status" value="1"/>
</dbReference>
<evidence type="ECO:0000256" key="2">
    <source>
        <dbReference type="ARBA" id="ARBA00022692"/>
    </source>
</evidence>
<feature type="transmembrane region" description="Helical" evidence="6">
    <location>
        <begin position="405"/>
        <end position="424"/>
    </location>
</feature>
<accession>A0ABT4AI43</accession>
<dbReference type="Gene3D" id="1.20.1740.10">
    <property type="entry name" value="Amino acid/polyamine transporter I"/>
    <property type="match status" value="1"/>
</dbReference>
<evidence type="ECO:0000313" key="8">
    <source>
        <dbReference type="Proteomes" id="UP001207654"/>
    </source>
</evidence>
<dbReference type="PANTHER" id="PTHR11785">
    <property type="entry name" value="AMINO ACID TRANSPORTER"/>
    <property type="match status" value="1"/>
</dbReference>
<reference evidence="7 8" key="1">
    <citation type="submission" date="2022-11" db="EMBL/GenBank/DDBJ databases">
        <title>Minimal conservation of predation-associated metabolite biosynthetic gene clusters underscores biosynthetic potential of Myxococcota including descriptions for ten novel species: Archangium lansinium sp. nov., Myxococcus landrumus sp. nov., Nannocystis bai.</title>
        <authorList>
            <person name="Ahearne A."/>
            <person name="Stevens C."/>
            <person name="Phillips K."/>
        </authorList>
    </citation>
    <scope>NUCLEOTIDE SEQUENCE [LARGE SCALE GENOMIC DNA]</scope>
    <source>
        <strain evidence="7 8">MIWBW</strain>
    </source>
</reference>
<organism evidence="7 8">
    <name type="scientific">Archangium lansingense</name>
    <dbReference type="NCBI Taxonomy" id="2995310"/>
    <lineage>
        <taxon>Bacteria</taxon>
        <taxon>Pseudomonadati</taxon>
        <taxon>Myxococcota</taxon>
        <taxon>Myxococcia</taxon>
        <taxon>Myxococcales</taxon>
        <taxon>Cystobacterineae</taxon>
        <taxon>Archangiaceae</taxon>
        <taxon>Archangium</taxon>
    </lineage>
</organism>
<dbReference type="EMBL" id="JAPNKA010000001">
    <property type="protein sequence ID" value="MCY1081266.1"/>
    <property type="molecule type" value="Genomic_DNA"/>
</dbReference>
<keyword evidence="8" id="KW-1185">Reference proteome</keyword>
<protein>
    <submittedName>
        <fullName evidence="7">APC family permease</fullName>
    </submittedName>
</protein>
<dbReference type="Proteomes" id="UP001207654">
    <property type="component" value="Unassembled WGS sequence"/>
</dbReference>
<evidence type="ECO:0000256" key="1">
    <source>
        <dbReference type="ARBA" id="ARBA00004141"/>
    </source>
</evidence>
<feature type="transmembrane region" description="Helical" evidence="6">
    <location>
        <begin position="59"/>
        <end position="83"/>
    </location>
</feature>
<feature type="transmembrane region" description="Helical" evidence="6">
    <location>
        <begin position="28"/>
        <end position="47"/>
    </location>
</feature>
<keyword evidence="2 6" id="KW-0812">Transmembrane</keyword>
<feature type="transmembrane region" description="Helical" evidence="6">
    <location>
        <begin position="430"/>
        <end position="451"/>
    </location>
</feature>
<dbReference type="InterPro" id="IPR002293">
    <property type="entry name" value="AA/rel_permease1"/>
</dbReference>
<comment type="subcellular location">
    <subcellularLocation>
        <location evidence="1">Membrane</location>
        <topology evidence="1">Multi-pass membrane protein</topology>
    </subcellularLocation>
</comment>
<feature type="transmembrane region" description="Helical" evidence="6">
    <location>
        <begin position="335"/>
        <end position="361"/>
    </location>
</feature>
<dbReference type="Pfam" id="PF13520">
    <property type="entry name" value="AA_permease_2"/>
    <property type="match status" value="1"/>
</dbReference>
<feature type="transmembrane region" description="Helical" evidence="6">
    <location>
        <begin position="242"/>
        <end position="260"/>
    </location>
</feature>
<evidence type="ECO:0000256" key="6">
    <source>
        <dbReference type="SAM" id="Phobius"/>
    </source>
</evidence>
<comment type="caution">
    <text evidence="7">The sequence shown here is derived from an EMBL/GenBank/DDBJ whole genome shotgun (WGS) entry which is preliminary data.</text>
</comment>
<feature type="region of interest" description="Disordered" evidence="5">
    <location>
        <begin position="455"/>
        <end position="478"/>
    </location>
</feature>
<feature type="transmembrane region" description="Helical" evidence="6">
    <location>
        <begin position="143"/>
        <end position="164"/>
    </location>
</feature>
<feature type="transmembrane region" description="Helical" evidence="6">
    <location>
        <begin position="211"/>
        <end position="230"/>
    </location>
</feature>
<keyword evidence="4 6" id="KW-0472">Membrane</keyword>
<dbReference type="RefSeq" id="WP_267539871.1">
    <property type="nucleotide sequence ID" value="NZ_JAPNKA010000001.1"/>
</dbReference>
<dbReference type="InterPro" id="IPR050598">
    <property type="entry name" value="AminoAcid_Transporter"/>
</dbReference>
<gene>
    <name evidence="7" type="ORF">OV287_43120</name>
</gene>
<sequence length="478" mass="50293">MRRERYQREGQPAVPDGSAALPLPSLRVVDAVGLVVGIVVGAGIFRTPSLVAQNATGPVSVVLLWALGGLISLIGAMCYAELASTWPHAGGDYHYLRRALGRSLAFLFAWARLTVIPTGSIALLGFIFGDYASQLLPLGEHSSALYAALSVVVLTGLNVAGIQLGKWTQNLLTVAVVAGLGLVIIVGLFLVPAAPAPAAPVTSDGPPHAAWGLAMVFVLLTYGGWNEAAYISSELRGGRRSIVSALLWSMVAVTALYLLANAAYLRGLGLAGVGQSDAVAAELMQRVAGPSGAQFISVIICAAVLTSSNATILMGSRTHYALGRDFPLFSPLGRWSARAGAPVNALLVQGTISLALVGVGFITRRGFETMVEYTAPVFWFFFLLSGVSLLVLRRREPHVVRPFRVPLYPLTPLLFCASCAYLLYSSLAYTGAGALVGVAVLATGLIPLALMHRRTGHPRSKPSPGGRKSWGFGRPRSV</sequence>
<evidence type="ECO:0000256" key="4">
    <source>
        <dbReference type="ARBA" id="ARBA00023136"/>
    </source>
</evidence>
<evidence type="ECO:0000256" key="3">
    <source>
        <dbReference type="ARBA" id="ARBA00022989"/>
    </source>
</evidence>
<name>A0ABT4AI43_9BACT</name>
<feature type="transmembrane region" description="Helical" evidence="6">
    <location>
        <begin position="373"/>
        <end position="393"/>
    </location>
</feature>
<dbReference type="PANTHER" id="PTHR11785:SF512">
    <property type="entry name" value="SOBREMESA, ISOFORM B"/>
    <property type="match status" value="1"/>
</dbReference>
<feature type="transmembrane region" description="Helical" evidence="6">
    <location>
        <begin position="293"/>
        <end position="314"/>
    </location>
</feature>
<proteinExistence type="predicted"/>
<evidence type="ECO:0000313" key="7">
    <source>
        <dbReference type="EMBL" id="MCY1081266.1"/>
    </source>
</evidence>
<evidence type="ECO:0000256" key="5">
    <source>
        <dbReference type="SAM" id="MobiDB-lite"/>
    </source>
</evidence>
<feature type="transmembrane region" description="Helical" evidence="6">
    <location>
        <begin position="171"/>
        <end position="191"/>
    </location>
</feature>
<keyword evidence="3 6" id="KW-1133">Transmembrane helix</keyword>
<feature type="transmembrane region" description="Helical" evidence="6">
    <location>
        <begin position="104"/>
        <end position="128"/>
    </location>
</feature>